<dbReference type="Pfam" id="PF00583">
    <property type="entry name" value="Acetyltransf_1"/>
    <property type="match status" value="1"/>
</dbReference>
<sequence>MSTKYLKRFFKPQSIAVFGASEREDSMGGIVLRNLIESQYPGKLMAVNAQGYDEVNGIQCFRSVAELPEMPDLAIICAPPESVAGIIRKLGANMVKAAMILTGGLSPQNSNHTRSLREDVREAAKPYGIRILGPDCMGLLIPGAKLNASYSHVNIRKGKVAYVGQSGLLGTAMIDWASGQEIGFSHFLTLGDGVDVDLPAIIDYLANEPATQAILLQMDRIIGSSRNFVSAVRAASRNKLVLVLKSNIIQDGRYSVELAPGIDDEDRVYDAALRRAGAVRVETSDQLFNALETLSRMKPMRGERLAMLCNGMGPNALAYDRLLRKQGKLAEITEETRQAIAELLPATWNGLNPVDLNSDATPERFAEITRLLTKDPNVDAVLTIHAPTRMAASVATADEVIKVARKTPRNVLTCWMGRYSAIEARNHCNAAGIPTFMTPEEAVDAFMQMVEYHRNQAAMRQTPAPFHLHNLPNRKRARKMLQQAQEEGRDYLLHSEACDLLDLYEIPTPNTGYADDISGVVDIARQMGGSVAVKALHCENIYPFSYDNSSHQRWRDLALDLYSISEVRHATTKLAYRVGERYAPEESHGFVVQQMKRGFQSMQVNVGITRDPVFGPLILFGVGGYAIDVLADRNIMLPPLNFALARQLVRRSRVYNIIAENSYQVERDVDHLCELLIRLSEMAVDLPELKCLEINPLLLNKRGLLAVDCAVSLGEPAQLSISPYPEYLTEQVTLKRSGRAATLRAIRGEDEPAHLAFFNSLSPESIRLRYFYSRGVPTHAELATWTQIDYDREMAFIVTAPKLSGAGFETLGVVRAVTDADNVRSEFSIVIRDDLQGEGLGVLLMQKAIDYCRARGTLQMVGSTMTSNKSMQGLARKLGFKISYNMEEDVVDMKMMLNEPTEDWQIYRLQH</sequence>
<dbReference type="Pfam" id="PF13549">
    <property type="entry name" value="ATP-grasp_5"/>
    <property type="match status" value="1"/>
</dbReference>
<dbReference type="Gene3D" id="3.30.1490.20">
    <property type="entry name" value="ATP-grasp fold, A domain"/>
    <property type="match status" value="1"/>
</dbReference>
<dbReference type="InterPro" id="IPR016181">
    <property type="entry name" value="Acyl_CoA_acyltransferase"/>
</dbReference>
<reference evidence="5 6" key="1">
    <citation type="submission" date="2018-03" db="EMBL/GenBank/DDBJ databases">
        <title>Genomic Encyclopedia of Archaeal and Bacterial Type Strains, Phase II (KMG-II): from individual species to whole genera.</title>
        <authorList>
            <person name="Goeker M."/>
        </authorList>
    </citation>
    <scope>NUCLEOTIDE SEQUENCE [LARGE SCALE GENOMIC DNA]</scope>
    <source>
        <strain evidence="5 6">DSM 17586</strain>
    </source>
</reference>
<dbReference type="SMART" id="SM00881">
    <property type="entry name" value="CoA_binding"/>
    <property type="match status" value="1"/>
</dbReference>
<gene>
    <name evidence="5" type="ORF">CLV44_10592</name>
</gene>
<dbReference type="Gene3D" id="3.40.50.720">
    <property type="entry name" value="NAD(P)-binding Rossmann-like Domain"/>
    <property type="match status" value="1"/>
</dbReference>
<dbReference type="Gene3D" id="3.30.470.20">
    <property type="entry name" value="ATP-grasp fold, B domain"/>
    <property type="match status" value="1"/>
</dbReference>
<name>A0A2P8F0J4_9GAMM</name>
<keyword evidence="5" id="KW-0808">Transferase</keyword>
<dbReference type="PANTHER" id="PTHR43334:SF1">
    <property type="entry name" value="3-HYDROXYPROPIONATE--COA LIGASE [ADP-FORMING]"/>
    <property type="match status" value="1"/>
</dbReference>
<dbReference type="GO" id="GO:0005524">
    <property type="term" value="F:ATP binding"/>
    <property type="evidence" value="ECO:0007669"/>
    <property type="project" value="UniProtKB-KW"/>
</dbReference>
<dbReference type="AlphaFoldDB" id="A0A2P8F0J4"/>
<evidence type="ECO:0000256" key="3">
    <source>
        <dbReference type="ARBA" id="ARBA00022840"/>
    </source>
</evidence>
<dbReference type="Pfam" id="PF13607">
    <property type="entry name" value="Succ_CoA_lig"/>
    <property type="match status" value="1"/>
</dbReference>
<dbReference type="Gene3D" id="3.40.50.261">
    <property type="entry name" value="Succinyl-CoA synthetase domains"/>
    <property type="match status" value="2"/>
</dbReference>
<comment type="caution">
    <text evidence="5">The sequence shown here is derived from an EMBL/GenBank/DDBJ whole genome shotgun (WGS) entry which is preliminary data.</text>
</comment>
<dbReference type="InterPro" id="IPR003781">
    <property type="entry name" value="CoA-bd"/>
</dbReference>
<keyword evidence="1" id="KW-0436">Ligase</keyword>
<dbReference type="Proteomes" id="UP000242133">
    <property type="component" value="Unassembled WGS sequence"/>
</dbReference>
<dbReference type="InterPro" id="IPR000182">
    <property type="entry name" value="GNAT_dom"/>
</dbReference>
<evidence type="ECO:0000313" key="5">
    <source>
        <dbReference type="EMBL" id="PSL15198.1"/>
    </source>
</evidence>
<dbReference type="PROSITE" id="PS51186">
    <property type="entry name" value="GNAT"/>
    <property type="match status" value="1"/>
</dbReference>
<dbReference type="InterPro" id="IPR051538">
    <property type="entry name" value="Acyl-CoA_Synth/Transferase"/>
</dbReference>
<dbReference type="PANTHER" id="PTHR43334">
    <property type="entry name" value="ACETATE--COA LIGASE [ADP-FORMING]"/>
    <property type="match status" value="1"/>
</dbReference>
<dbReference type="Pfam" id="PF13380">
    <property type="entry name" value="CoA_binding_2"/>
    <property type="match status" value="1"/>
</dbReference>
<dbReference type="GO" id="GO:0016874">
    <property type="term" value="F:ligase activity"/>
    <property type="evidence" value="ECO:0007669"/>
    <property type="project" value="UniProtKB-KW"/>
</dbReference>
<dbReference type="GO" id="GO:0016747">
    <property type="term" value="F:acyltransferase activity, transferring groups other than amino-acyl groups"/>
    <property type="evidence" value="ECO:0007669"/>
    <property type="project" value="InterPro"/>
</dbReference>
<dbReference type="SUPFAM" id="SSF56059">
    <property type="entry name" value="Glutathione synthetase ATP-binding domain-like"/>
    <property type="match status" value="1"/>
</dbReference>
<organism evidence="5 6">
    <name type="scientific">Marinobacterium halophilum</name>
    <dbReference type="NCBI Taxonomy" id="267374"/>
    <lineage>
        <taxon>Bacteria</taxon>
        <taxon>Pseudomonadati</taxon>
        <taxon>Pseudomonadota</taxon>
        <taxon>Gammaproteobacteria</taxon>
        <taxon>Oceanospirillales</taxon>
        <taxon>Oceanospirillaceae</taxon>
        <taxon>Marinobacterium</taxon>
    </lineage>
</organism>
<dbReference type="InterPro" id="IPR013815">
    <property type="entry name" value="ATP_grasp_subdomain_1"/>
</dbReference>
<keyword evidence="2" id="KW-0547">Nucleotide-binding</keyword>
<dbReference type="EMBL" id="PYGI01000005">
    <property type="protein sequence ID" value="PSL15198.1"/>
    <property type="molecule type" value="Genomic_DNA"/>
</dbReference>
<dbReference type="Gene3D" id="3.40.630.30">
    <property type="match status" value="1"/>
</dbReference>
<proteinExistence type="predicted"/>
<dbReference type="SUPFAM" id="SSF52210">
    <property type="entry name" value="Succinyl-CoA synthetase domains"/>
    <property type="match status" value="2"/>
</dbReference>
<evidence type="ECO:0000259" key="4">
    <source>
        <dbReference type="PROSITE" id="PS51186"/>
    </source>
</evidence>
<keyword evidence="3" id="KW-0067">ATP-binding</keyword>
<dbReference type="SUPFAM" id="SSF55729">
    <property type="entry name" value="Acyl-CoA N-acyltransferases (Nat)"/>
    <property type="match status" value="1"/>
</dbReference>
<dbReference type="SUPFAM" id="SSF51735">
    <property type="entry name" value="NAD(P)-binding Rossmann-fold domains"/>
    <property type="match status" value="1"/>
</dbReference>
<dbReference type="InterPro" id="IPR036291">
    <property type="entry name" value="NAD(P)-bd_dom_sf"/>
</dbReference>
<evidence type="ECO:0000313" key="6">
    <source>
        <dbReference type="Proteomes" id="UP000242133"/>
    </source>
</evidence>
<dbReference type="OrthoDB" id="9807426at2"/>
<protein>
    <submittedName>
        <fullName evidence="5">Acetyltransferase</fullName>
    </submittedName>
</protein>
<keyword evidence="6" id="KW-1185">Reference proteome</keyword>
<dbReference type="InterPro" id="IPR032875">
    <property type="entry name" value="Succ_CoA_lig_flav_dom"/>
</dbReference>
<evidence type="ECO:0000256" key="1">
    <source>
        <dbReference type="ARBA" id="ARBA00022598"/>
    </source>
</evidence>
<dbReference type="InterPro" id="IPR016102">
    <property type="entry name" value="Succinyl-CoA_synth-like"/>
</dbReference>
<accession>A0A2P8F0J4</accession>
<evidence type="ECO:0000256" key="2">
    <source>
        <dbReference type="ARBA" id="ARBA00022741"/>
    </source>
</evidence>
<feature type="domain" description="N-acetyltransferase" evidence="4">
    <location>
        <begin position="741"/>
        <end position="898"/>
    </location>
</feature>
<dbReference type="RefSeq" id="WP_106590984.1">
    <property type="nucleotide sequence ID" value="NZ_PYGI01000005.1"/>
</dbReference>